<evidence type="ECO:0000256" key="11">
    <source>
        <dbReference type="ARBA" id="ARBA00023235"/>
    </source>
</evidence>
<comment type="cofactor">
    <cofactor evidence="15">
        <name>a divalent metal cation</name>
        <dbReference type="ChEBI" id="CHEBI:60240"/>
    </cofactor>
    <text evidence="15">Binds 1 divalent metal cation per subunit.</text>
</comment>
<evidence type="ECO:0000256" key="2">
    <source>
        <dbReference type="ARBA" id="ARBA00001936"/>
    </source>
</evidence>
<keyword evidence="10 15" id="KW-0479">Metal-binding</keyword>
<dbReference type="GO" id="GO:0005975">
    <property type="term" value="P:carbohydrate metabolic process"/>
    <property type="evidence" value="ECO:0007669"/>
    <property type="project" value="InterPro"/>
</dbReference>
<evidence type="ECO:0000256" key="14">
    <source>
        <dbReference type="PIRSR" id="PIRSR001461-1"/>
    </source>
</evidence>
<feature type="active site" description="Proton acceptor" evidence="14">
    <location>
        <position position="36"/>
    </location>
</feature>
<evidence type="ECO:0000256" key="5">
    <source>
        <dbReference type="ARBA" id="ARBA00001954"/>
    </source>
</evidence>
<keyword evidence="13" id="KW-0119">Carbohydrate metabolism</keyword>
<feature type="binding site" evidence="15">
    <location>
        <position position="176"/>
    </location>
    <ligand>
        <name>a divalent metal cation</name>
        <dbReference type="ChEBI" id="CHEBI:60240"/>
    </ligand>
</feature>
<keyword evidence="12 15" id="KW-0170">Cobalt</keyword>
<comment type="pathway">
    <text evidence="6">Carbohydrate degradation; pentose phosphate pathway; D-xylulose 5-phosphate from D-ribulose 5-phosphate (non-oxidative stage): step 1/1.</text>
</comment>
<dbReference type="HAMAP" id="MF_02227">
    <property type="entry name" value="RPE"/>
    <property type="match status" value="1"/>
</dbReference>
<feature type="active site" description="Proton donor" evidence="14">
    <location>
        <position position="176"/>
    </location>
</feature>
<feature type="binding site" evidence="16">
    <location>
        <begin position="147"/>
        <end position="150"/>
    </location>
    <ligand>
        <name>substrate</name>
    </ligand>
</feature>
<dbReference type="OrthoDB" id="1927044at2759"/>
<dbReference type="EC" id="5.1.3.1" evidence="8 13"/>
<keyword evidence="15" id="KW-0862">Zinc</keyword>
<feature type="binding site" evidence="16">
    <location>
        <position position="9"/>
    </location>
    <ligand>
        <name>substrate</name>
    </ligand>
</feature>
<evidence type="ECO:0000256" key="1">
    <source>
        <dbReference type="ARBA" id="ARBA00001782"/>
    </source>
</evidence>
<dbReference type="FunFam" id="3.20.20.70:FF:000171">
    <property type="entry name" value="Ribulose-phosphate 3-epimerase"/>
    <property type="match status" value="1"/>
</dbReference>
<sequence>MVKAHIAPSILACDFTQLGSQCQHAHSCGADWLHLDVMDGHFVPNISLGFPVIQSLRNLIPKDQGVYFDCHMMVSNPEQWVEELGNIKVDQFTFHYESTKDPLALIKKIREHGMKVGVALKPNTPAEVVDNLGELVDMVLVMTVEPGFGGQSFMPEMMPKVKYIRDKFTSLDVQVDGGLGLKTIDAAAEAGANVIVAGTAIFNAEDQKKVIDTLKQKVNENLKKMGILTE</sequence>
<feature type="binding site" evidence="16">
    <location>
        <begin position="198"/>
        <end position="199"/>
    </location>
    <ligand>
        <name>substrate</name>
    </ligand>
</feature>
<comment type="similarity">
    <text evidence="7 13">Belongs to the ribulose-phosphate 3-epimerase family.</text>
</comment>
<dbReference type="Proteomes" id="UP000095358">
    <property type="component" value="Unassembled WGS sequence"/>
</dbReference>
<comment type="catalytic activity">
    <reaction evidence="1 13">
        <text>D-ribulose 5-phosphate = D-xylulose 5-phosphate</text>
        <dbReference type="Rhea" id="RHEA:13677"/>
        <dbReference type="ChEBI" id="CHEBI:57737"/>
        <dbReference type="ChEBI" id="CHEBI:58121"/>
        <dbReference type="EC" id="5.1.3.1"/>
    </reaction>
</comment>
<evidence type="ECO:0000256" key="10">
    <source>
        <dbReference type="ARBA" id="ARBA00022723"/>
    </source>
</evidence>
<dbReference type="NCBIfam" id="NF004076">
    <property type="entry name" value="PRK05581.1-4"/>
    <property type="match status" value="1"/>
</dbReference>
<evidence type="ECO:0000256" key="9">
    <source>
        <dbReference type="ARBA" id="ARBA00013920"/>
    </source>
</evidence>
<dbReference type="GO" id="GO:0006098">
    <property type="term" value="P:pentose-phosphate shunt"/>
    <property type="evidence" value="ECO:0007669"/>
    <property type="project" value="UniProtKB-UniPathway"/>
</dbReference>
<evidence type="ECO:0000256" key="13">
    <source>
        <dbReference type="PIRNR" id="PIRNR001461"/>
    </source>
</evidence>
<feature type="binding site" evidence="16">
    <location>
        <position position="178"/>
    </location>
    <ligand>
        <name>substrate</name>
    </ligand>
</feature>
<keyword evidence="11 13" id="KW-0413">Isomerase</keyword>
<feature type="binding site" evidence="15">
    <location>
        <position position="71"/>
    </location>
    <ligand>
        <name>a divalent metal cation</name>
        <dbReference type="ChEBI" id="CHEBI:60240"/>
    </ligand>
</feature>
<feature type="binding site" evidence="15">
    <location>
        <position position="34"/>
    </location>
    <ligand>
        <name>a divalent metal cation</name>
        <dbReference type="ChEBI" id="CHEBI:60240"/>
    </ligand>
</feature>
<protein>
    <recommendedName>
        <fullName evidence="9 13">Ribulose-phosphate 3-epimerase</fullName>
        <ecNumber evidence="8 13">5.1.3.1</ecNumber>
    </recommendedName>
</protein>
<evidence type="ECO:0000256" key="7">
    <source>
        <dbReference type="ARBA" id="ARBA00009541"/>
    </source>
</evidence>
<dbReference type="CDD" id="cd00429">
    <property type="entry name" value="RPE"/>
    <property type="match status" value="1"/>
</dbReference>
<keyword evidence="18" id="KW-1185">Reference proteome</keyword>
<dbReference type="SUPFAM" id="SSF51366">
    <property type="entry name" value="Ribulose-phoshate binding barrel"/>
    <property type="match status" value="1"/>
</dbReference>
<dbReference type="Gene3D" id="3.20.20.70">
    <property type="entry name" value="Aldolase class I"/>
    <property type="match status" value="1"/>
</dbReference>
<evidence type="ECO:0000256" key="6">
    <source>
        <dbReference type="ARBA" id="ARBA00005016"/>
    </source>
</evidence>
<dbReference type="NCBIfam" id="TIGR01163">
    <property type="entry name" value="rpe"/>
    <property type="match status" value="1"/>
</dbReference>
<dbReference type="InterPro" id="IPR011060">
    <property type="entry name" value="RibuloseP-bd_barrel"/>
</dbReference>
<dbReference type="UniPathway" id="UPA00115">
    <property type="reaction ID" value="UER00411"/>
</dbReference>
<evidence type="ECO:0000256" key="15">
    <source>
        <dbReference type="PIRSR" id="PIRSR001461-2"/>
    </source>
</evidence>
<evidence type="ECO:0000256" key="12">
    <source>
        <dbReference type="ARBA" id="ARBA00023285"/>
    </source>
</evidence>
<dbReference type="InterPro" id="IPR026019">
    <property type="entry name" value="Ribul_P_3_epim"/>
</dbReference>
<feature type="binding site" evidence="16">
    <location>
        <position position="71"/>
    </location>
    <ligand>
        <name>substrate</name>
    </ligand>
</feature>
<evidence type="ECO:0000313" key="17">
    <source>
        <dbReference type="EMBL" id="OEJ89487.1"/>
    </source>
</evidence>
<keyword evidence="15" id="KW-0464">Manganese</keyword>
<organism evidence="17 18">
    <name type="scientific">Hanseniaspora uvarum</name>
    <name type="common">Yeast</name>
    <name type="synonym">Kloeckera apiculata</name>
    <dbReference type="NCBI Taxonomy" id="29833"/>
    <lineage>
        <taxon>Eukaryota</taxon>
        <taxon>Fungi</taxon>
        <taxon>Dikarya</taxon>
        <taxon>Ascomycota</taxon>
        <taxon>Saccharomycotina</taxon>
        <taxon>Saccharomycetes</taxon>
        <taxon>Saccharomycodales</taxon>
        <taxon>Saccharomycodaceae</taxon>
        <taxon>Hanseniaspora</taxon>
    </lineage>
</organism>
<dbReference type="STRING" id="29833.A0A1E5RRE7"/>
<comment type="cofactor">
    <cofactor evidence="5">
        <name>Fe(2+)</name>
        <dbReference type="ChEBI" id="CHEBI:29033"/>
    </cofactor>
</comment>
<dbReference type="PANTHER" id="PTHR11749">
    <property type="entry name" value="RIBULOSE-5-PHOSPHATE-3-EPIMERASE"/>
    <property type="match status" value="1"/>
</dbReference>
<comment type="cofactor">
    <cofactor evidence="3">
        <name>Co(2+)</name>
        <dbReference type="ChEBI" id="CHEBI:48828"/>
    </cofactor>
</comment>
<dbReference type="PROSITE" id="PS01085">
    <property type="entry name" value="RIBUL_P_3_EPIMER_1"/>
    <property type="match status" value="1"/>
</dbReference>
<comment type="cofactor">
    <cofactor evidence="2">
        <name>Mn(2+)</name>
        <dbReference type="ChEBI" id="CHEBI:29035"/>
    </cofactor>
</comment>
<dbReference type="PROSITE" id="PS01086">
    <property type="entry name" value="RIBUL_P_3_EPIMER_2"/>
    <property type="match status" value="1"/>
</dbReference>
<proteinExistence type="inferred from homology"/>
<dbReference type="EMBL" id="LPNN01000004">
    <property type="protein sequence ID" value="OEJ89487.1"/>
    <property type="molecule type" value="Genomic_DNA"/>
</dbReference>
<accession>A0A1E5RRE7</accession>
<dbReference type="InterPro" id="IPR000056">
    <property type="entry name" value="Ribul_P_3_epim-like"/>
</dbReference>
<evidence type="ECO:0000256" key="8">
    <source>
        <dbReference type="ARBA" id="ARBA00013188"/>
    </source>
</evidence>
<dbReference type="AlphaFoldDB" id="A0A1E5RRE7"/>
<dbReference type="GO" id="GO:0004750">
    <property type="term" value="F:D-ribulose-phosphate 3-epimerase activity"/>
    <property type="evidence" value="ECO:0007669"/>
    <property type="project" value="UniProtKB-EC"/>
</dbReference>
<feature type="binding site" evidence="15">
    <location>
        <position position="36"/>
    </location>
    <ligand>
        <name>a divalent metal cation</name>
        <dbReference type="ChEBI" id="CHEBI:60240"/>
    </ligand>
</feature>
<evidence type="ECO:0000256" key="16">
    <source>
        <dbReference type="PIRSR" id="PIRSR001461-3"/>
    </source>
</evidence>
<evidence type="ECO:0000313" key="18">
    <source>
        <dbReference type="Proteomes" id="UP000095358"/>
    </source>
</evidence>
<comment type="cofactor">
    <cofactor evidence="4">
        <name>Zn(2+)</name>
        <dbReference type="ChEBI" id="CHEBI:29105"/>
    </cofactor>
</comment>
<dbReference type="VEuPathDB" id="FungiDB:AWRI3580_g2321"/>
<dbReference type="GO" id="GO:0046872">
    <property type="term" value="F:metal ion binding"/>
    <property type="evidence" value="ECO:0007669"/>
    <property type="project" value="UniProtKB-KW"/>
</dbReference>
<evidence type="ECO:0000256" key="3">
    <source>
        <dbReference type="ARBA" id="ARBA00001941"/>
    </source>
</evidence>
<gene>
    <name evidence="17" type="ORF">AWRI3580_g2321</name>
</gene>
<name>A0A1E5RRE7_HANUV</name>
<dbReference type="PIRSF" id="PIRSF001461">
    <property type="entry name" value="RPE"/>
    <property type="match status" value="1"/>
</dbReference>
<evidence type="ECO:0000256" key="4">
    <source>
        <dbReference type="ARBA" id="ARBA00001947"/>
    </source>
</evidence>
<comment type="caution">
    <text evidence="17">The sequence shown here is derived from an EMBL/GenBank/DDBJ whole genome shotgun (WGS) entry which is preliminary data.</text>
</comment>
<reference evidence="18" key="1">
    <citation type="journal article" date="2016" name="Genome Announc.">
        <title>Genome sequences of three species of Hanseniaspora isolated from spontaneous wine fermentations.</title>
        <authorList>
            <person name="Sternes P.R."/>
            <person name="Lee D."/>
            <person name="Kutyna D.R."/>
            <person name="Borneman A.R."/>
        </authorList>
    </citation>
    <scope>NUCLEOTIDE SEQUENCE [LARGE SCALE GENOMIC DNA]</scope>
    <source>
        <strain evidence="18">AWRI3580</strain>
    </source>
</reference>
<dbReference type="InterPro" id="IPR013785">
    <property type="entry name" value="Aldolase_TIM"/>
</dbReference>
<dbReference type="Pfam" id="PF00834">
    <property type="entry name" value="Ribul_P_3_epim"/>
    <property type="match status" value="1"/>
</dbReference>